<accession>A0A1C6SGS7</accession>
<keyword evidence="3" id="KW-0808">Transferase</keyword>
<feature type="compositionally biased region" description="Pro residues" evidence="1">
    <location>
        <begin position="1"/>
        <end position="38"/>
    </location>
</feature>
<dbReference type="GO" id="GO:0016740">
    <property type="term" value="F:transferase activity"/>
    <property type="evidence" value="ECO:0007669"/>
    <property type="project" value="UniProtKB-KW"/>
</dbReference>
<evidence type="ECO:0000313" key="3">
    <source>
        <dbReference type="EMBL" id="SCL28663.1"/>
    </source>
</evidence>
<dbReference type="STRING" id="47866.GA0074694_5175"/>
<evidence type="ECO:0000313" key="4">
    <source>
        <dbReference type="Proteomes" id="UP000198906"/>
    </source>
</evidence>
<gene>
    <name evidence="3" type="ORF">GA0074694_5175</name>
</gene>
<dbReference type="EMBL" id="FMHU01000002">
    <property type="protein sequence ID" value="SCL28663.1"/>
    <property type="molecule type" value="Genomic_DNA"/>
</dbReference>
<proteinExistence type="predicted"/>
<dbReference type="Pfam" id="PF00581">
    <property type="entry name" value="Rhodanese"/>
    <property type="match status" value="1"/>
</dbReference>
<dbReference type="PROSITE" id="PS50206">
    <property type="entry name" value="RHODANESE_3"/>
    <property type="match status" value="1"/>
</dbReference>
<reference evidence="4" key="1">
    <citation type="submission" date="2016-06" db="EMBL/GenBank/DDBJ databases">
        <authorList>
            <person name="Varghese N."/>
        </authorList>
    </citation>
    <scope>NUCLEOTIDE SEQUENCE [LARGE SCALE GENOMIC DNA]</scope>
    <source>
        <strain evidence="4">DSM 46123</strain>
    </source>
</reference>
<name>A0A1C6SGS7_9ACTN</name>
<keyword evidence="4" id="KW-1185">Reference proteome</keyword>
<sequence>MHPTRHCPPTPSVTAPPGPSTVPPPSPSTVPPPSPSTVPPLGSRGIDQILAAARARLHRLDPERAHLAHRRGALLVDIRPAAQRAAHGSVPGALAIERNVLEWRFDPRCAARLPQVLDYDLRVVILCQEGYTSSLAAAALQDIGLHRATDVVGGFAAWSIAGLPTLGPTVLRPSASTLAPVAVRPTPY</sequence>
<evidence type="ECO:0000256" key="1">
    <source>
        <dbReference type="SAM" id="MobiDB-lite"/>
    </source>
</evidence>
<feature type="region of interest" description="Disordered" evidence="1">
    <location>
        <begin position="1"/>
        <end position="43"/>
    </location>
</feature>
<dbReference type="Proteomes" id="UP000198906">
    <property type="component" value="Unassembled WGS sequence"/>
</dbReference>
<dbReference type="InterPro" id="IPR001763">
    <property type="entry name" value="Rhodanese-like_dom"/>
</dbReference>
<dbReference type="SMART" id="SM00450">
    <property type="entry name" value="RHOD"/>
    <property type="match status" value="1"/>
</dbReference>
<protein>
    <submittedName>
        <fullName evidence="3">Rhodanese-related sulfurtransferase</fullName>
    </submittedName>
</protein>
<dbReference type="InterPro" id="IPR036873">
    <property type="entry name" value="Rhodanese-like_dom_sf"/>
</dbReference>
<dbReference type="AlphaFoldDB" id="A0A1C6SGS7"/>
<feature type="domain" description="Rhodanese" evidence="2">
    <location>
        <begin position="69"/>
        <end position="167"/>
    </location>
</feature>
<evidence type="ECO:0000259" key="2">
    <source>
        <dbReference type="PROSITE" id="PS50206"/>
    </source>
</evidence>
<dbReference type="Gene3D" id="3.40.250.10">
    <property type="entry name" value="Rhodanese-like domain"/>
    <property type="match status" value="1"/>
</dbReference>
<dbReference type="SUPFAM" id="SSF52821">
    <property type="entry name" value="Rhodanese/Cell cycle control phosphatase"/>
    <property type="match status" value="1"/>
</dbReference>
<organism evidence="3 4">
    <name type="scientific">Micromonospora inyonensis</name>
    <dbReference type="NCBI Taxonomy" id="47866"/>
    <lineage>
        <taxon>Bacteria</taxon>
        <taxon>Bacillati</taxon>
        <taxon>Actinomycetota</taxon>
        <taxon>Actinomycetes</taxon>
        <taxon>Micromonosporales</taxon>
        <taxon>Micromonosporaceae</taxon>
        <taxon>Micromonospora</taxon>
    </lineage>
</organism>